<gene>
    <name evidence="2" type="ORF">ACFSGI_09090</name>
</gene>
<keyword evidence="1" id="KW-1133">Transmembrane helix</keyword>
<evidence type="ECO:0000313" key="3">
    <source>
        <dbReference type="Proteomes" id="UP001597403"/>
    </source>
</evidence>
<keyword evidence="1" id="KW-0472">Membrane</keyword>
<feature type="transmembrane region" description="Helical" evidence="1">
    <location>
        <begin position="81"/>
        <end position="101"/>
    </location>
</feature>
<proteinExistence type="predicted"/>
<sequence length="107" mass="12281">MNVEDMLTLFFAVLAIVCFVTYLKWNAKYIIGRQRTENVFLRAVYLVVLSLTIILIVNSFGRILEVMGYSSPEWYVSQIRRALYIAALAFSTYAGMLLCIVTKPNKE</sequence>
<dbReference type="Proteomes" id="UP001597403">
    <property type="component" value="Unassembled WGS sequence"/>
</dbReference>
<keyword evidence="1" id="KW-0812">Transmembrane</keyword>
<dbReference type="RefSeq" id="WP_204823811.1">
    <property type="nucleotide sequence ID" value="NZ_JBHUGF010000010.1"/>
</dbReference>
<name>A0ABW4UUV7_9BACL</name>
<protein>
    <submittedName>
        <fullName evidence="2">Uncharacterized protein</fullName>
    </submittedName>
</protein>
<evidence type="ECO:0000313" key="2">
    <source>
        <dbReference type="EMBL" id="MFD1990112.1"/>
    </source>
</evidence>
<evidence type="ECO:0000256" key="1">
    <source>
        <dbReference type="SAM" id="Phobius"/>
    </source>
</evidence>
<feature type="transmembrane region" description="Helical" evidence="1">
    <location>
        <begin position="6"/>
        <end position="27"/>
    </location>
</feature>
<comment type="caution">
    <text evidence="2">The sequence shown here is derived from an EMBL/GenBank/DDBJ whole genome shotgun (WGS) entry which is preliminary data.</text>
</comment>
<organism evidence="2 3">
    <name type="scientific">Paenibacillus nicotianae</name>
    <dbReference type="NCBI Taxonomy" id="1526551"/>
    <lineage>
        <taxon>Bacteria</taxon>
        <taxon>Bacillati</taxon>
        <taxon>Bacillota</taxon>
        <taxon>Bacilli</taxon>
        <taxon>Bacillales</taxon>
        <taxon>Paenibacillaceae</taxon>
        <taxon>Paenibacillus</taxon>
    </lineage>
</organism>
<reference evidence="3" key="1">
    <citation type="journal article" date="2019" name="Int. J. Syst. Evol. Microbiol.">
        <title>The Global Catalogue of Microorganisms (GCM) 10K type strain sequencing project: providing services to taxonomists for standard genome sequencing and annotation.</title>
        <authorList>
            <consortium name="The Broad Institute Genomics Platform"/>
            <consortium name="The Broad Institute Genome Sequencing Center for Infectious Disease"/>
            <person name="Wu L."/>
            <person name="Ma J."/>
        </authorList>
    </citation>
    <scope>NUCLEOTIDE SEQUENCE [LARGE SCALE GENOMIC DNA]</scope>
    <source>
        <strain evidence="3">CGMCC 1.15067</strain>
    </source>
</reference>
<accession>A0ABW4UUV7</accession>
<keyword evidence="3" id="KW-1185">Reference proteome</keyword>
<dbReference type="EMBL" id="JBHUGF010000010">
    <property type="protein sequence ID" value="MFD1990112.1"/>
    <property type="molecule type" value="Genomic_DNA"/>
</dbReference>
<feature type="transmembrane region" description="Helical" evidence="1">
    <location>
        <begin position="39"/>
        <end position="61"/>
    </location>
</feature>